<comment type="caution">
    <text evidence="2">The sequence shown here is derived from an EMBL/GenBank/DDBJ whole genome shotgun (WGS) entry which is preliminary data.</text>
</comment>
<keyword evidence="3" id="KW-1185">Reference proteome</keyword>
<sequence length="298" mass="32745">MHITIVSAGTRTARATIRHLLADASAPTVRGIYRDLSRVPDEFKSNARFEAVKGDIEDVSTLDFSGSQAIFVVEPPIYDERDTVQHTKFISENVKEAVKKAPSVKRLVLLTSVGAQYDHGIGEILTNHTSEVVLKDAAPEVVFIRASYFMETWASAVETIKEGSFFYTVATPLDFAWPQIAGDDIGATAAEELLSTAPLKANPYIFELHGPRVYSSIDTQRAWAEAAGKDIEVRPVEREGLGEYFGSFLGPVRVKEYVDMTLSFLPGGIIHQDPNPTGEVRKGKTELVEVFKQLLGTA</sequence>
<gene>
    <name evidence="2" type="ORF">B0T16DRAFT_220870</name>
</gene>
<proteinExistence type="predicted"/>
<dbReference type="PANTHER" id="PTHR43162:SF1">
    <property type="entry name" value="PRESTALK A DIFFERENTIATION PROTEIN A"/>
    <property type="match status" value="1"/>
</dbReference>
<dbReference type="InterPro" id="IPR036291">
    <property type="entry name" value="NAD(P)-bd_dom_sf"/>
</dbReference>
<dbReference type="Gene3D" id="3.90.25.10">
    <property type="entry name" value="UDP-galactose 4-epimerase, domain 1"/>
    <property type="match status" value="1"/>
</dbReference>
<dbReference type="EMBL" id="JAULSV010000006">
    <property type="protein sequence ID" value="KAK0641801.1"/>
    <property type="molecule type" value="Genomic_DNA"/>
</dbReference>
<accession>A0AA39XYD1</accession>
<feature type="domain" description="NAD(P)-binding" evidence="1">
    <location>
        <begin position="11"/>
        <end position="123"/>
    </location>
</feature>
<name>A0AA39XYD1_9PEZI</name>
<reference evidence="2" key="1">
    <citation type="submission" date="2023-06" db="EMBL/GenBank/DDBJ databases">
        <title>Genome-scale phylogeny and comparative genomics of the fungal order Sordariales.</title>
        <authorList>
            <consortium name="Lawrence Berkeley National Laboratory"/>
            <person name="Hensen N."/>
            <person name="Bonometti L."/>
            <person name="Westerberg I."/>
            <person name="Brannstrom I.O."/>
            <person name="Guillou S."/>
            <person name="Cros-Aarteil S."/>
            <person name="Calhoun S."/>
            <person name="Haridas S."/>
            <person name="Kuo A."/>
            <person name="Mondo S."/>
            <person name="Pangilinan J."/>
            <person name="Riley R."/>
            <person name="Labutti K."/>
            <person name="Andreopoulos B."/>
            <person name="Lipzen A."/>
            <person name="Chen C."/>
            <person name="Yanf M."/>
            <person name="Daum C."/>
            <person name="Ng V."/>
            <person name="Clum A."/>
            <person name="Steindorff A."/>
            <person name="Ohm R."/>
            <person name="Martin F."/>
            <person name="Silar P."/>
            <person name="Natvig D."/>
            <person name="Lalanne C."/>
            <person name="Gautier V."/>
            <person name="Ament-Velasquez S.L."/>
            <person name="Kruys A."/>
            <person name="Hutchinson M.I."/>
            <person name="Powell A.J."/>
            <person name="Barry K."/>
            <person name="Miller A.N."/>
            <person name="Grigoriev I.V."/>
            <person name="Debuchy R."/>
            <person name="Gladieux P."/>
            <person name="Thoren M.H."/>
            <person name="Johannesson H."/>
        </authorList>
    </citation>
    <scope>NUCLEOTIDE SEQUENCE</scope>
    <source>
        <strain evidence="2">SMH2532-1</strain>
    </source>
</reference>
<dbReference type="SUPFAM" id="SSF51735">
    <property type="entry name" value="NAD(P)-binding Rossmann-fold domains"/>
    <property type="match status" value="1"/>
</dbReference>
<dbReference type="InterPro" id="IPR016040">
    <property type="entry name" value="NAD(P)-bd_dom"/>
</dbReference>
<protein>
    <recommendedName>
        <fullName evidence="1">NAD(P)-binding domain-containing protein</fullName>
    </recommendedName>
</protein>
<dbReference type="Gene3D" id="3.40.50.720">
    <property type="entry name" value="NAD(P)-binding Rossmann-like Domain"/>
    <property type="match status" value="1"/>
</dbReference>
<organism evidence="2 3">
    <name type="scientific">Cercophora newfieldiana</name>
    <dbReference type="NCBI Taxonomy" id="92897"/>
    <lineage>
        <taxon>Eukaryota</taxon>
        <taxon>Fungi</taxon>
        <taxon>Dikarya</taxon>
        <taxon>Ascomycota</taxon>
        <taxon>Pezizomycotina</taxon>
        <taxon>Sordariomycetes</taxon>
        <taxon>Sordariomycetidae</taxon>
        <taxon>Sordariales</taxon>
        <taxon>Lasiosphaeriaceae</taxon>
        <taxon>Cercophora</taxon>
    </lineage>
</organism>
<dbReference type="Proteomes" id="UP001174936">
    <property type="component" value="Unassembled WGS sequence"/>
</dbReference>
<dbReference type="AlphaFoldDB" id="A0AA39XYD1"/>
<dbReference type="Pfam" id="PF13460">
    <property type="entry name" value="NAD_binding_10"/>
    <property type="match status" value="1"/>
</dbReference>
<evidence type="ECO:0000259" key="1">
    <source>
        <dbReference type="Pfam" id="PF13460"/>
    </source>
</evidence>
<dbReference type="InterPro" id="IPR051604">
    <property type="entry name" value="Ergot_Alk_Oxidoreductase"/>
</dbReference>
<dbReference type="PANTHER" id="PTHR43162">
    <property type="match status" value="1"/>
</dbReference>
<evidence type="ECO:0000313" key="3">
    <source>
        <dbReference type="Proteomes" id="UP001174936"/>
    </source>
</evidence>
<evidence type="ECO:0000313" key="2">
    <source>
        <dbReference type="EMBL" id="KAK0641801.1"/>
    </source>
</evidence>